<dbReference type="PROSITE" id="PS00027">
    <property type="entry name" value="HOMEOBOX_1"/>
    <property type="match status" value="1"/>
</dbReference>
<name>A0A9P1N998_9PELO</name>
<gene>
    <name evidence="9" type="ORF">CAMP_LOCUS15154</name>
</gene>
<evidence type="ECO:0000256" key="7">
    <source>
        <dbReference type="SAM" id="MobiDB-lite"/>
    </source>
</evidence>
<accession>A0A9P1N998</accession>
<feature type="domain" description="Homeobox" evidence="8">
    <location>
        <begin position="103"/>
        <end position="163"/>
    </location>
</feature>
<sequence length="182" mass="21366">MENHSSNCYPSSSDYYSPPSSNSGASVSPQYSFQSPQDQNVYHGSVQYPQMAYDQYQEYYQQYNMCYPMQYQQPMQNMQPLEEKIVTQTTTTVCQKIYEHVENQRAPRRGTYTSQQLDALSKRFKISDRIPISERRELAKSINLTPEQIKVWFQNRRYKLKKMRNSNSVAPVESNVAGYTPY</sequence>
<keyword evidence="2 5" id="KW-0238">DNA-binding</keyword>
<organism evidence="9 10">
    <name type="scientific">Caenorhabditis angaria</name>
    <dbReference type="NCBI Taxonomy" id="860376"/>
    <lineage>
        <taxon>Eukaryota</taxon>
        <taxon>Metazoa</taxon>
        <taxon>Ecdysozoa</taxon>
        <taxon>Nematoda</taxon>
        <taxon>Chromadorea</taxon>
        <taxon>Rhabditida</taxon>
        <taxon>Rhabditina</taxon>
        <taxon>Rhabditomorpha</taxon>
        <taxon>Rhabditoidea</taxon>
        <taxon>Rhabditidae</taxon>
        <taxon>Peloderinae</taxon>
        <taxon>Caenorhabditis</taxon>
    </lineage>
</organism>
<dbReference type="OrthoDB" id="3137333at2759"/>
<evidence type="ECO:0000256" key="5">
    <source>
        <dbReference type="PROSITE-ProRule" id="PRU00108"/>
    </source>
</evidence>
<dbReference type="InterPro" id="IPR009057">
    <property type="entry name" value="Homeodomain-like_sf"/>
</dbReference>
<dbReference type="Pfam" id="PF00046">
    <property type="entry name" value="Homeodomain"/>
    <property type="match status" value="1"/>
</dbReference>
<dbReference type="PANTHER" id="PTHR24327">
    <property type="entry name" value="HOMEOBOX PROTEIN"/>
    <property type="match status" value="1"/>
</dbReference>
<comment type="caution">
    <text evidence="9">The sequence shown here is derived from an EMBL/GenBank/DDBJ whole genome shotgun (WGS) entry which is preliminary data.</text>
</comment>
<feature type="DNA-binding region" description="Homeobox" evidence="5">
    <location>
        <begin position="105"/>
        <end position="164"/>
    </location>
</feature>
<feature type="region of interest" description="Disordered" evidence="7">
    <location>
        <begin position="1"/>
        <end position="36"/>
    </location>
</feature>
<dbReference type="Proteomes" id="UP001152747">
    <property type="component" value="Unassembled WGS sequence"/>
</dbReference>
<evidence type="ECO:0000256" key="6">
    <source>
        <dbReference type="RuleBase" id="RU000682"/>
    </source>
</evidence>
<dbReference type="PANTHER" id="PTHR24327:SF84">
    <property type="entry name" value="HOMEOBOX PROTEIN CEH-51"/>
    <property type="match status" value="1"/>
</dbReference>
<keyword evidence="10" id="KW-1185">Reference proteome</keyword>
<evidence type="ECO:0000256" key="3">
    <source>
        <dbReference type="ARBA" id="ARBA00023155"/>
    </source>
</evidence>
<proteinExistence type="predicted"/>
<dbReference type="SUPFAM" id="SSF46689">
    <property type="entry name" value="Homeodomain-like"/>
    <property type="match status" value="1"/>
</dbReference>
<evidence type="ECO:0000313" key="9">
    <source>
        <dbReference type="EMBL" id="CAI5452517.1"/>
    </source>
</evidence>
<protein>
    <recommendedName>
        <fullName evidence="8">Homeobox domain-containing protein</fullName>
    </recommendedName>
</protein>
<evidence type="ECO:0000256" key="4">
    <source>
        <dbReference type="ARBA" id="ARBA00023242"/>
    </source>
</evidence>
<comment type="subcellular location">
    <subcellularLocation>
        <location evidence="1 5 6">Nucleus</location>
    </subcellularLocation>
</comment>
<feature type="compositionally biased region" description="Low complexity" evidence="7">
    <location>
        <begin position="1"/>
        <end position="29"/>
    </location>
</feature>
<dbReference type="InterPro" id="IPR017970">
    <property type="entry name" value="Homeobox_CS"/>
</dbReference>
<evidence type="ECO:0000256" key="2">
    <source>
        <dbReference type="ARBA" id="ARBA00023125"/>
    </source>
</evidence>
<dbReference type="PROSITE" id="PS50071">
    <property type="entry name" value="HOMEOBOX_2"/>
    <property type="match status" value="1"/>
</dbReference>
<dbReference type="EMBL" id="CANHGI010000005">
    <property type="protein sequence ID" value="CAI5452517.1"/>
    <property type="molecule type" value="Genomic_DNA"/>
</dbReference>
<dbReference type="AlphaFoldDB" id="A0A9P1N998"/>
<evidence type="ECO:0000256" key="1">
    <source>
        <dbReference type="ARBA" id="ARBA00004123"/>
    </source>
</evidence>
<dbReference type="GO" id="GO:0000981">
    <property type="term" value="F:DNA-binding transcription factor activity, RNA polymerase II-specific"/>
    <property type="evidence" value="ECO:0007669"/>
    <property type="project" value="InterPro"/>
</dbReference>
<dbReference type="GO" id="GO:0005634">
    <property type="term" value="C:nucleus"/>
    <property type="evidence" value="ECO:0007669"/>
    <property type="project" value="UniProtKB-SubCell"/>
</dbReference>
<reference evidence="9" key="1">
    <citation type="submission" date="2022-11" db="EMBL/GenBank/DDBJ databases">
        <authorList>
            <person name="Kikuchi T."/>
        </authorList>
    </citation>
    <scope>NUCLEOTIDE SEQUENCE</scope>
    <source>
        <strain evidence="9">PS1010</strain>
    </source>
</reference>
<keyword evidence="3 5" id="KW-0371">Homeobox</keyword>
<dbReference type="InterPro" id="IPR050460">
    <property type="entry name" value="Distal-less_Homeobox_TF"/>
</dbReference>
<dbReference type="Gene3D" id="1.10.10.60">
    <property type="entry name" value="Homeodomain-like"/>
    <property type="match status" value="1"/>
</dbReference>
<keyword evidence="4 5" id="KW-0539">Nucleus</keyword>
<evidence type="ECO:0000259" key="8">
    <source>
        <dbReference type="PROSITE" id="PS50071"/>
    </source>
</evidence>
<dbReference type="GO" id="GO:0000978">
    <property type="term" value="F:RNA polymerase II cis-regulatory region sequence-specific DNA binding"/>
    <property type="evidence" value="ECO:0007669"/>
    <property type="project" value="TreeGrafter"/>
</dbReference>
<dbReference type="SMART" id="SM00389">
    <property type="entry name" value="HOX"/>
    <property type="match status" value="1"/>
</dbReference>
<evidence type="ECO:0000313" key="10">
    <source>
        <dbReference type="Proteomes" id="UP001152747"/>
    </source>
</evidence>
<dbReference type="InterPro" id="IPR001356">
    <property type="entry name" value="HD"/>
</dbReference>
<dbReference type="CDD" id="cd00086">
    <property type="entry name" value="homeodomain"/>
    <property type="match status" value="1"/>
</dbReference>